<dbReference type="PANTHER" id="PTHR28641">
    <property type="match status" value="1"/>
</dbReference>
<feature type="domain" description="Malonyl-CoA decarboxylase C-terminal" evidence="1">
    <location>
        <begin position="59"/>
        <end position="210"/>
    </location>
</feature>
<dbReference type="InterPro" id="IPR007956">
    <property type="entry name" value="Malonyl_CoA_deC_C"/>
</dbReference>
<gene>
    <name evidence="2" type="ORF">UFOPK1358_02055</name>
</gene>
<sequence length="308" mass="33702">MTDPLASEPELLNLVLRRADLMQAAQSGSVEASTDSENADELLQLTNTLKARLKSAPMAVRRLTLDEPGDLLERLATAEPVHPFATTSPEGHQADLADRFAADRRCFVLEHPLLVGHPLNVVWVALLDCAPTSISQILDPAREVLDPARATTAVFYSIWNVEPGLSGIPGGASLLTGVLDVLSAEFAGLTQMLTLSPIPGFRQWRSLEQTTNDTPEELLRDCARYLCELNDRGRPIDPVARFHLGNGARLIRINLEADLSAQRSEQSFSMMANYSYEPEDRPANQAALRRGEVSVSEQVRQLLAVSDA</sequence>
<proteinExistence type="predicted"/>
<organism evidence="2">
    <name type="scientific">freshwater metagenome</name>
    <dbReference type="NCBI Taxonomy" id="449393"/>
    <lineage>
        <taxon>unclassified sequences</taxon>
        <taxon>metagenomes</taxon>
        <taxon>ecological metagenomes</taxon>
    </lineage>
</organism>
<accession>A0A6J6D7G0</accession>
<evidence type="ECO:0000313" key="2">
    <source>
        <dbReference type="EMBL" id="CAB4558213.1"/>
    </source>
</evidence>
<dbReference type="InterPro" id="IPR038917">
    <property type="entry name" value="Malonyl_CoA_deC"/>
</dbReference>
<dbReference type="Gene3D" id="3.40.630.150">
    <property type="entry name" value="Malonyl-CoA decarboxylase, catalytic domain"/>
    <property type="match status" value="1"/>
</dbReference>
<protein>
    <submittedName>
        <fullName evidence="2">Unannotated protein</fullName>
    </submittedName>
</protein>
<feature type="domain" description="Malonyl-CoA decarboxylase C-terminal" evidence="1">
    <location>
        <begin position="211"/>
        <end position="277"/>
    </location>
</feature>
<dbReference type="AlphaFoldDB" id="A0A6J6D7G0"/>
<dbReference type="GO" id="GO:0006633">
    <property type="term" value="P:fatty acid biosynthetic process"/>
    <property type="evidence" value="ECO:0007669"/>
    <property type="project" value="InterPro"/>
</dbReference>
<dbReference type="PANTHER" id="PTHR28641:SF1">
    <property type="entry name" value="MALONYL-COA DECARBOXYLASE, MITOCHONDRIAL"/>
    <property type="match status" value="1"/>
</dbReference>
<dbReference type="GO" id="GO:0050080">
    <property type="term" value="F:malonyl-CoA decarboxylase activity"/>
    <property type="evidence" value="ECO:0007669"/>
    <property type="project" value="InterPro"/>
</dbReference>
<dbReference type="Gene3D" id="3.40.630.180">
    <property type="match status" value="1"/>
</dbReference>
<reference evidence="2" key="1">
    <citation type="submission" date="2020-05" db="EMBL/GenBank/DDBJ databases">
        <authorList>
            <person name="Chiriac C."/>
            <person name="Salcher M."/>
            <person name="Ghai R."/>
            <person name="Kavagutti S V."/>
        </authorList>
    </citation>
    <scope>NUCLEOTIDE SEQUENCE</scope>
</reference>
<evidence type="ECO:0000259" key="1">
    <source>
        <dbReference type="Pfam" id="PF05292"/>
    </source>
</evidence>
<dbReference type="EMBL" id="CAEZSF010000308">
    <property type="protein sequence ID" value="CAB4558213.1"/>
    <property type="molecule type" value="Genomic_DNA"/>
</dbReference>
<name>A0A6J6D7G0_9ZZZZ</name>
<dbReference type="Pfam" id="PF05292">
    <property type="entry name" value="MCD"/>
    <property type="match status" value="2"/>
</dbReference>
<dbReference type="InterPro" id="IPR042303">
    <property type="entry name" value="Malonyl_CoA_deC_C_sf"/>
</dbReference>